<feature type="repeat" description="ANK" evidence="3">
    <location>
        <begin position="88"/>
        <end position="120"/>
    </location>
</feature>
<dbReference type="Proteomes" id="UP001497623">
    <property type="component" value="Unassembled WGS sequence"/>
</dbReference>
<keyword evidence="5" id="KW-0812">Transmembrane</keyword>
<reference evidence="7 8" key="1">
    <citation type="submission" date="2024-05" db="EMBL/GenBank/DDBJ databases">
        <authorList>
            <person name="Wallberg A."/>
        </authorList>
    </citation>
    <scope>NUCLEOTIDE SEQUENCE [LARGE SCALE GENOMIC DNA]</scope>
</reference>
<keyword evidence="2 3" id="KW-0040">ANK repeat</keyword>
<dbReference type="AlphaFoldDB" id="A0AAV2PX47"/>
<dbReference type="EMBL" id="CAXKWB010002299">
    <property type="protein sequence ID" value="CAL4066548.1"/>
    <property type="molecule type" value="Genomic_DNA"/>
</dbReference>
<feature type="repeat" description="ANK" evidence="3">
    <location>
        <begin position="55"/>
        <end position="87"/>
    </location>
</feature>
<feature type="chain" id="PRO_5044010727" evidence="6">
    <location>
        <begin position="19"/>
        <end position="291"/>
    </location>
</feature>
<evidence type="ECO:0000256" key="3">
    <source>
        <dbReference type="PROSITE-ProRule" id="PRU00023"/>
    </source>
</evidence>
<sequence length="291" mass="31153">MGKLTVLCVAILLGAVFAGTELEMWNAAKEGDLTTVNKELATDTDPNWRNPDSKNQGTALHAASASNHPAMVRLLLRARADKDIMNKEGQTPISVASYFGFTEVVIVLAARGANVNIPTNTGITALMSATEAGHLSVVEALIAAHANLTLSDNQGDTALHYAAWKNEEDIAMVLLQAGADPRKQDNSGNTPADDARQYVNIKLAIMIDGFTRITTQLHVTTATPCICSKLSLIITGIVCGTIVFIAVTLVVHSGLAYCARAQPQPHLPAQENHNLLDYTHVSQDTIYETLD</sequence>
<feature type="region of interest" description="Disordered" evidence="4">
    <location>
        <begin position="42"/>
        <end position="62"/>
    </location>
</feature>
<feature type="repeat" description="ANK" evidence="3">
    <location>
        <begin position="154"/>
        <end position="186"/>
    </location>
</feature>
<dbReference type="PROSITE" id="PS50297">
    <property type="entry name" value="ANK_REP_REGION"/>
    <property type="match status" value="4"/>
</dbReference>
<keyword evidence="1" id="KW-0677">Repeat</keyword>
<protein>
    <submittedName>
        <fullName evidence="7">Uncharacterized protein</fullName>
    </submittedName>
</protein>
<evidence type="ECO:0000256" key="5">
    <source>
        <dbReference type="SAM" id="Phobius"/>
    </source>
</evidence>
<keyword evidence="5" id="KW-0472">Membrane</keyword>
<proteinExistence type="predicted"/>
<accession>A0AAV2PX47</accession>
<dbReference type="PANTHER" id="PTHR24171">
    <property type="entry name" value="ANKYRIN REPEAT DOMAIN-CONTAINING PROTEIN 39-RELATED"/>
    <property type="match status" value="1"/>
</dbReference>
<dbReference type="Gene3D" id="1.25.40.20">
    <property type="entry name" value="Ankyrin repeat-containing domain"/>
    <property type="match status" value="2"/>
</dbReference>
<dbReference type="PROSITE" id="PS50088">
    <property type="entry name" value="ANK_REPEAT"/>
    <property type="match status" value="4"/>
</dbReference>
<dbReference type="SUPFAM" id="SSF48403">
    <property type="entry name" value="Ankyrin repeat"/>
    <property type="match status" value="1"/>
</dbReference>
<dbReference type="Pfam" id="PF13637">
    <property type="entry name" value="Ank_4"/>
    <property type="match status" value="1"/>
</dbReference>
<evidence type="ECO:0000313" key="7">
    <source>
        <dbReference type="EMBL" id="CAL4066548.1"/>
    </source>
</evidence>
<feature type="transmembrane region" description="Helical" evidence="5">
    <location>
        <begin position="230"/>
        <end position="251"/>
    </location>
</feature>
<dbReference type="Pfam" id="PF12796">
    <property type="entry name" value="Ank_2"/>
    <property type="match status" value="1"/>
</dbReference>
<organism evidence="7 8">
    <name type="scientific">Meganyctiphanes norvegica</name>
    <name type="common">Northern krill</name>
    <name type="synonym">Thysanopoda norvegica</name>
    <dbReference type="NCBI Taxonomy" id="48144"/>
    <lineage>
        <taxon>Eukaryota</taxon>
        <taxon>Metazoa</taxon>
        <taxon>Ecdysozoa</taxon>
        <taxon>Arthropoda</taxon>
        <taxon>Crustacea</taxon>
        <taxon>Multicrustacea</taxon>
        <taxon>Malacostraca</taxon>
        <taxon>Eumalacostraca</taxon>
        <taxon>Eucarida</taxon>
        <taxon>Euphausiacea</taxon>
        <taxon>Euphausiidae</taxon>
        <taxon>Meganyctiphanes</taxon>
    </lineage>
</organism>
<feature type="signal peptide" evidence="6">
    <location>
        <begin position="1"/>
        <end position="18"/>
    </location>
</feature>
<evidence type="ECO:0000256" key="4">
    <source>
        <dbReference type="SAM" id="MobiDB-lite"/>
    </source>
</evidence>
<evidence type="ECO:0000256" key="2">
    <source>
        <dbReference type="ARBA" id="ARBA00023043"/>
    </source>
</evidence>
<dbReference type="PANTHER" id="PTHR24171:SF8">
    <property type="entry name" value="BRCA1-ASSOCIATED RING DOMAIN PROTEIN 1"/>
    <property type="match status" value="1"/>
</dbReference>
<dbReference type="InterPro" id="IPR002110">
    <property type="entry name" value="Ankyrin_rpt"/>
</dbReference>
<keyword evidence="5" id="KW-1133">Transmembrane helix</keyword>
<evidence type="ECO:0000256" key="1">
    <source>
        <dbReference type="ARBA" id="ARBA00022737"/>
    </source>
</evidence>
<comment type="caution">
    <text evidence="7">The sequence shown here is derived from an EMBL/GenBank/DDBJ whole genome shotgun (WGS) entry which is preliminary data.</text>
</comment>
<dbReference type="SMART" id="SM00248">
    <property type="entry name" value="ANK"/>
    <property type="match status" value="4"/>
</dbReference>
<gene>
    <name evidence="7" type="ORF">MNOR_LOCUS5795</name>
</gene>
<keyword evidence="6" id="KW-0732">Signal</keyword>
<feature type="repeat" description="ANK" evidence="3">
    <location>
        <begin position="121"/>
        <end position="153"/>
    </location>
</feature>
<evidence type="ECO:0000256" key="6">
    <source>
        <dbReference type="SAM" id="SignalP"/>
    </source>
</evidence>
<name>A0AAV2PX47_MEGNR</name>
<keyword evidence="8" id="KW-1185">Reference proteome</keyword>
<dbReference type="InterPro" id="IPR036770">
    <property type="entry name" value="Ankyrin_rpt-contain_sf"/>
</dbReference>
<evidence type="ECO:0000313" key="8">
    <source>
        <dbReference type="Proteomes" id="UP001497623"/>
    </source>
</evidence>